<proteinExistence type="predicted"/>
<dbReference type="AlphaFoldDB" id="A0AA35TGL9"/>
<keyword evidence="1" id="KW-0677">Repeat</keyword>
<dbReference type="Proteomes" id="UP001174909">
    <property type="component" value="Unassembled WGS sequence"/>
</dbReference>
<feature type="non-terminal residue" evidence="5">
    <location>
        <position position="1"/>
    </location>
</feature>
<keyword evidence="2 3" id="KW-0040">ANK repeat</keyword>
<dbReference type="InterPro" id="IPR036770">
    <property type="entry name" value="Ankyrin_rpt-contain_sf"/>
</dbReference>
<sequence length="125" mass="13767">ASLFTVHLHLVAKLGLHNYCEKICIAIIILSGFIMVRFVCRFKKCVYVLLQAGASTNAVTADGWTPAHFACETGQVQCLQCLISGGCDLTLPDDSCDTPLHVATVYGQRECIDLITERLHNQRTK</sequence>
<dbReference type="InterPro" id="IPR002110">
    <property type="entry name" value="Ankyrin_rpt"/>
</dbReference>
<keyword evidence="4" id="KW-0812">Transmembrane</keyword>
<organism evidence="5 6">
    <name type="scientific">Geodia barretti</name>
    <name type="common">Barrett's horny sponge</name>
    <dbReference type="NCBI Taxonomy" id="519541"/>
    <lineage>
        <taxon>Eukaryota</taxon>
        <taxon>Metazoa</taxon>
        <taxon>Porifera</taxon>
        <taxon>Demospongiae</taxon>
        <taxon>Heteroscleromorpha</taxon>
        <taxon>Tetractinellida</taxon>
        <taxon>Astrophorina</taxon>
        <taxon>Geodiidae</taxon>
        <taxon>Geodia</taxon>
    </lineage>
</organism>
<dbReference type="InterPro" id="IPR050776">
    <property type="entry name" value="Ank_Repeat/CDKN_Inhibitor"/>
</dbReference>
<evidence type="ECO:0000256" key="4">
    <source>
        <dbReference type="SAM" id="Phobius"/>
    </source>
</evidence>
<evidence type="ECO:0000313" key="6">
    <source>
        <dbReference type="Proteomes" id="UP001174909"/>
    </source>
</evidence>
<dbReference type="EMBL" id="CASHTH010003686">
    <property type="protein sequence ID" value="CAI8047940.1"/>
    <property type="molecule type" value="Genomic_DNA"/>
</dbReference>
<evidence type="ECO:0000256" key="1">
    <source>
        <dbReference type="ARBA" id="ARBA00022737"/>
    </source>
</evidence>
<keyword evidence="4" id="KW-0472">Membrane</keyword>
<dbReference type="Pfam" id="PF12796">
    <property type="entry name" value="Ank_2"/>
    <property type="match status" value="1"/>
</dbReference>
<dbReference type="SUPFAM" id="SSF48403">
    <property type="entry name" value="Ankyrin repeat"/>
    <property type="match status" value="1"/>
</dbReference>
<dbReference type="SMART" id="SM00248">
    <property type="entry name" value="ANK"/>
    <property type="match status" value="2"/>
</dbReference>
<accession>A0AA35TGL9</accession>
<keyword evidence="6" id="KW-1185">Reference proteome</keyword>
<reference evidence="5" key="1">
    <citation type="submission" date="2023-03" db="EMBL/GenBank/DDBJ databases">
        <authorList>
            <person name="Steffen K."/>
            <person name="Cardenas P."/>
        </authorList>
    </citation>
    <scope>NUCLEOTIDE SEQUENCE</scope>
</reference>
<comment type="caution">
    <text evidence="5">The sequence shown here is derived from an EMBL/GenBank/DDBJ whole genome shotgun (WGS) entry which is preliminary data.</text>
</comment>
<dbReference type="Gene3D" id="1.25.40.20">
    <property type="entry name" value="Ankyrin repeat-containing domain"/>
    <property type="match status" value="1"/>
</dbReference>
<dbReference type="PROSITE" id="PS50297">
    <property type="entry name" value="ANK_REP_REGION"/>
    <property type="match status" value="1"/>
</dbReference>
<dbReference type="PROSITE" id="PS50088">
    <property type="entry name" value="ANK_REPEAT"/>
    <property type="match status" value="1"/>
</dbReference>
<feature type="repeat" description="ANK" evidence="3">
    <location>
        <begin position="62"/>
        <end position="94"/>
    </location>
</feature>
<keyword evidence="4" id="KW-1133">Transmembrane helix</keyword>
<feature type="transmembrane region" description="Helical" evidence="4">
    <location>
        <begin position="23"/>
        <end position="40"/>
    </location>
</feature>
<dbReference type="PANTHER" id="PTHR24201:SF15">
    <property type="entry name" value="ANKYRIN REPEAT DOMAIN-CONTAINING PROTEIN 66"/>
    <property type="match status" value="1"/>
</dbReference>
<evidence type="ECO:0000256" key="3">
    <source>
        <dbReference type="PROSITE-ProRule" id="PRU00023"/>
    </source>
</evidence>
<gene>
    <name evidence="5" type="ORF">GBAR_LOCUS26503</name>
</gene>
<dbReference type="PANTHER" id="PTHR24201">
    <property type="entry name" value="ANK_REP_REGION DOMAIN-CONTAINING PROTEIN"/>
    <property type="match status" value="1"/>
</dbReference>
<evidence type="ECO:0000313" key="5">
    <source>
        <dbReference type="EMBL" id="CAI8047940.1"/>
    </source>
</evidence>
<name>A0AA35TGL9_GEOBA</name>
<protein>
    <submittedName>
        <fullName evidence="5">Ankyrin repeat domain-containing protein 42</fullName>
    </submittedName>
</protein>
<evidence type="ECO:0000256" key="2">
    <source>
        <dbReference type="ARBA" id="ARBA00023043"/>
    </source>
</evidence>